<keyword evidence="6 9" id="KW-1133">Transmembrane helix</keyword>
<evidence type="ECO:0000256" key="5">
    <source>
        <dbReference type="ARBA" id="ARBA00022982"/>
    </source>
</evidence>
<sequence>MKMKLQTFFSVLILFSLCLSASAQTCRSYNGFTNNEVFTACVDHPVLNTFLHWTLIPSNNTLRIAFRRPSTTPNQWIAWAINPQSLNMFGSQALVAYQNSSGIAHAYTSNVVPPGPTLQESQLSFEVPQLTATYVNNEMTIFATIVLPANMTTINQVWQQGPLAEGSPSSHPLTNDHTASRNTLNLLTGSTTAAGNSVLKKRNTHGVLNAVSWGTMMPMGAIFARYLKVFKGADPAWFYLHVACQASAYAVGVAGWATGIKLGGDSLAVQYNTHRNIGITLFVFGTLQVFALLLRPNKDHKYRIYWNIYHHSIGYSVIVLSIINVFKGLDILNPDGKWKRAYTGVIIFLGAVAVVLEVITWIIVIKRKRSNSDKFPHNINGVNGINGNATRV</sequence>
<dbReference type="InterPro" id="IPR006593">
    <property type="entry name" value="Cyt_b561/ferric_Rdtase_TM"/>
</dbReference>
<dbReference type="PANTHER" id="PTHR23130">
    <property type="entry name" value="CYTOCHROME B561 AND DOMON DOMAIN-CONTAINING PROTEIN"/>
    <property type="match status" value="1"/>
</dbReference>
<feature type="domain" description="DOMON" evidence="11">
    <location>
        <begin position="47"/>
        <end position="161"/>
    </location>
</feature>
<feature type="transmembrane region" description="Helical" evidence="9">
    <location>
        <begin position="236"/>
        <end position="257"/>
    </location>
</feature>
<evidence type="ECO:0000256" key="1">
    <source>
        <dbReference type="ARBA" id="ARBA00004370"/>
    </source>
</evidence>
<keyword evidence="3 9" id="KW-0812">Transmembrane</keyword>
<feature type="domain" description="Cytochrome b561" evidence="12">
    <location>
        <begin position="167"/>
        <end position="365"/>
    </location>
</feature>
<evidence type="ECO:0000256" key="10">
    <source>
        <dbReference type="SAM" id="SignalP"/>
    </source>
</evidence>
<feature type="signal peptide" evidence="10">
    <location>
        <begin position="1"/>
        <end position="23"/>
    </location>
</feature>
<dbReference type="PIRSF" id="PIRSF037471">
    <property type="entry name" value="UCP037471"/>
    <property type="match status" value="1"/>
</dbReference>
<feature type="transmembrane region" description="Helical" evidence="9">
    <location>
        <begin position="346"/>
        <end position="365"/>
    </location>
</feature>
<name>A0ABP0Y8W9_9ROSI</name>
<evidence type="ECO:0000256" key="9">
    <source>
        <dbReference type="SAM" id="Phobius"/>
    </source>
</evidence>
<evidence type="ECO:0000259" key="12">
    <source>
        <dbReference type="PROSITE" id="PS50939"/>
    </source>
</evidence>
<gene>
    <name evidence="13" type="ORF">CITCOLO1_LOCUS8001</name>
</gene>
<dbReference type="InterPro" id="IPR045265">
    <property type="entry name" value="AIR12_DOMON"/>
</dbReference>
<reference evidence="13 14" key="1">
    <citation type="submission" date="2024-03" db="EMBL/GenBank/DDBJ databases">
        <authorList>
            <person name="Gkanogiannis A."/>
            <person name="Becerra Lopez-Lavalle L."/>
        </authorList>
    </citation>
    <scope>NUCLEOTIDE SEQUENCE [LARGE SCALE GENOMIC DNA]</scope>
</reference>
<dbReference type="Proteomes" id="UP001642487">
    <property type="component" value="Chromosome 2"/>
</dbReference>
<dbReference type="Gene3D" id="1.20.120.1770">
    <property type="match status" value="1"/>
</dbReference>
<proteinExistence type="predicted"/>
<feature type="chain" id="PRO_5045631647" description="Cytochrome b561 and DOMON domain-containing protein" evidence="10">
    <location>
        <begin position="24"/>
        <end position="392"/>
    </location>
</feature>
<evidence type="ECO:0000256" key="2">
    <source>
        <dbReference type="ARBA" id="ARBA00022448"/>
    </source>
</evidence>
<keyword evidence="7 8" id="KW-0472">Membrane</keyword>
<dbReference type="EMBL" id="OZ021736">
    <property type="protein sequence ID" value="CAK9316150.1"/>
    <property type="molecule type" value="Genomic_DNA"/>
</dbReference>
<comment type="subcellular location">
    <subcellularLocation>
        <location evidence="1">Membrane</location>
    </subcellularLocation>
</comment>
<dbReference type="SMART" id="SM00665">
    <property type="entry name" value="B561"/>
    <property type="match status" value="1"/>
</dbReference>
<evidence type="ECO:0000313" key="13">
    <source>
        <dbReference type="EMBL" id="CAK9316150.1"/>
    </source>
</evidence>
<evidence type="ECO:0000259" key="11">
    <source>
        <dbReference type="PROSITE" id="PS50836"/>
    </source>
</evidence>
<feature type="transmembrane region" description="Helical" evidence="9">
    <location>
        <begin position="306"/>
        <end position="326"/>
    </location>
</feature>
<evidence type="ECO:0000256" key="4">
    <source>
        <dbReference type="ARBA" id="ARBA00022729"/>
    </source>
</evidence>
<dbReference type="Pfam" id="PF04526">
    <property type="entry name" value="DUF568"/>
    <property type="match status" value="1"/>
</dbReference>
<evidence type="ECO:0000256" key="3">
    <source>
        <dbReference type="ARBA" id="ARBA00022692"/>
    </source>
</evidence>
<dbReference type="InterPro" id="IPR005018">
    <property type="entry name" value="DOMON_domain"/>
</dbReference>
<keyword evidence="5 8" id="KW-0249">Electron transport</keyword>
<evidence type="ECO:0000256" key="8">
    <source>
        <dbReference type="PIRNR" id="PIRNR037471"/>
    </source>
</evidence>
<dbReference type="Pfam" id="PF03188">
    <property type="entry name" value="Cytochrom_B561"/>
    <property type="match status" value="1"/>
</dbReference>
<dbReference type="CDD" id="cd09629">
    <property type="entry name" value="DOMON_CIL1_like"/>
    <property type="match status" value="1"/>
</dbReference>
<dbReference type="CDD" id="cd08760">
    <property type="entry name" value="Cyt_b561_FRRS1_like"/>
    <property type="match status" value="1"/>
</dbReference>
<evidence type="ECO:0000313" key="14">
    <source>
        <dbReference type="Proteomes" id="UP001642487"/>
    </source>
</evidence>
<dbReference type="InterPro" id="IPR017214">
    <property type="entry name" value="UCP037471"/>
</dbReference>
<comment type="cofactor">
    <cofactor evidence="8">
        <name>heme b</name>
        <dbReference type="ChEBI" id="CHEBI:60344"/>
    </cofactor>
    <text evidence="8">Binds 2 heme b groups non-covalently.</text>
</comment>
<organism evidence="13 14">
    <name type="scientific">Citrullus colocynthis</name>
    <name type="common">colocynth</name>
    <dbReference type="NCBI Taxonomy" id="252529"/>
    <lineage>
        <taxon>Eukaryota</taxon>
        <taxon>Viridiplantae</taxon>
        <taxon>Streptophyta</taxon>
        <taxon>Embryophyta</taxon>
        <taxon>Tracheophyta</taxon>
        <taxon>Spermatophyta</taxon>
        <taxon>Magnoliopsida</taxon>
        <taxon>eudicotyledons</taxon>
        <taxon>Gunneridae</taxon>
        <taxon>Pentapetalae</taxon>
        <taxon>rosids</taxon>
        <taxon>fabids</taxon>
        <taxon>Cucurbitales</taxon>
        <taxon>Cucurbitaceae</taxon>
        <taxon>Benincaseae</taxon>
        <taxon>Citrullus</taxon>
    </lineage>
</organism>
<protein>
    <recommendedName>
        <fullName evidence="8">Cytochrome b561 and DOMON domain-containing protein</fullName>
    </recommendedName>
</protein>
<evidence type="ECO:0000256" key="7">
    <source>
        <dbReference type="ARBA" id="ARBA00023136"/>
    </source>
</evidence>
<feature type="transmembrane region" description="Helical" evidence="9">
    <location>
        <begin position="277"/>
        <end position="294"/>
    </location>
</feature>
<dbReference type="PROSITE" id="PS50939">
    <property type="entry name" value="CYTOCHROME_B561"/>
    <property type="match status" value="1"/>
</dbReference>
<accession>A0ABP0Y8W9</accession>
<dbReference type="PANTHER" id="PTHR23130:SF199">
    <property type="entry name" value="CYTOCHROME B561 AND DOMON DOMAIN-CONTAINING PROTEIN"/>
    <property type="match status" value="1"/>
</dbReference>
<keyword evidence="14" id="KW-1185">Reference proteome</keyword>
<keyword evidence="2 8" id="KW-0813">Transport</keyword>
<dbReference type="PROSITE" id="PS50836">
    <property type="entry name" value="DOMON"/>
    <property type="match status" value="1"/>
</dbReference>
<evidence type="ECO:0000256" key="6">
    <source>
        <dbReference type="ARBA" id="ARBA00022989"/>
    </source>
</evidence>
<keyword evidence="4 10" id="KW-0732">Signal</keyword>